<keyword evidence="1" id="KW-1133">Transmembrane helix</keyword>
<organism evidence="2 3">
    <name type="scientific">Abyssobacteria bacterium (strain SURF_5)</name>
    <dbReference type="NCBI Taxonomy" id="2093360"/>
    <lineage>
        <taxon>Bacteria</taxon>
        <taxon>Pseudomonadati</taxon>
        <taxon>Candidatus Hydrogenedentota</taxon>
        <taxon>Candidatus Abyssobacteria</taxon>
    </lineage>
</organism>
<comment type="caution">
    <text evidence="2">The sequence shown here is derived from an EMBL/GenBank/DDBJ whole genome shotgun (WGS) entry which is preliminary data.</text>
</comment>
<dbReference type="EMBL" id="QZKU01000018">
    <property type="protein sequence ID" value="RJP25775.1"/>
    <property type="molecule type" value="Genomic_DNA"/>
</dbReference>
<protein>
    <submittedName>
        <fullName evidence="2">Uncharacterized protein</fullName>
    </submittedName>
</protein>
<accession>A0A3A4P4N6</accession>
<sequence length="213" mass="23182">MAIQDYYKRIFEEAGEVMLIVRTRFCETGFGRIGGIPKMVKSLTAVTVILFIFMFAVVVEAAVPIDGHYLGATSQGEEIEFDVVSGQVQGLNISVCPTCADTCMSFYGFWVTYYGDVFTWNHNVLQDGSGKPIGIRPGATWTIFGQGSFDTTTHAFGEIWHALPFFTGAAFKTASCFDNTITFEASYVGPSLSGEALEGPGQVTVTILEDEAE</sequence>
<dbReference type="Proteomes" id="UP000265882">
    <property type="component" value="Unassembled WGS sequence"/>
</dbReference>
<keyword evidence="1" id="KW-0472">Membrane</keyword>
<name>A0A3A4P4N6_ABYX5</name>
<keyword evidence="1" id="KW-0812">Transmembrane</keyword>
<gene>
    <name evidence="2" type="ORF">C4520_01780</name>
</gene>
<evidence type="ECO:0000256" key="1">
    <source>
        <dbReference type="SAM" id="Phobius"/>
    </source>
</evidence>
<dbReference type="AlphaFoldDB" id="A0A3A4P4N6"/>
<feature type="transmembrane region" description="Helical" evidence="1">
    <location>
        <begin position="42"/>
        <end position="63"/>
    </location>
</feature>
<evidence type="ECO:0000313" key="2">
    <source>
        <dbReference type="EMBL" id="RJP25775.1"/>
    </source>
</evidence>
<reference evidence="2 3" key="1">
    <citation type="journal article" date="2017" name="ISME J.">
        <title>Energy and carbon metabolisms in a deep terrestrial subsurface fluid microbial community.</title>
        <authorList>
            <person name="Momper L."/>
            <person name="Jungbluth S.P."/>
            <person name="Lee M.D."/>
            <person name="Amend J.P."/>
        </authorList>
    </citation>
    <scope>NUCLEOTIDE SEQUENCE [LARGE SCALE GENOMIC DNA]</scope>
    <source>
        <strain evidence="2">SURF_5</strain>
    </source>
</reference>
<proteinExistence type="predicted"/>
<evidence type="ECO:0000313" key="3">
    <source>
        <dbReference type="Proteomes" id="UP000265882"/>
    </source>
</evidence>